<keyword evidence="6" id="KW-0966">Cell projection</keyword>
<dbReference type="GeneID" id="9037920"/>
<comment type="subcellular location">
    <subcellularLocation>
        <location evidence="1">Cytoplasm</location>
        <location evidence="1">Cytoskeleton</location>
        <location evidence="1">Cilium basal body</location>
    </subcellularLocation>
</comment>
<accession>C5LZ01</accession>
<dbReference type="OrthoDB" id="2119217at2759"/>
<dbReference type="RefSeq" id="XP_002765293.1">
    <property type="nucleotide sequence ID" value="XM_002765247.1"/>
</dbReference>
<reference evidence="7 8" key="1">
    <citation type="submission" date="2008-07" db="EMBL/GenBank/DDBJ databases">
        <authorList>
            <person name="El-Sayed N."/>
            <person name="Caler E."/>
            <person name="Inman J."/>
            <person name="Amedeo P."/>
            <person name="Hass B."/>
            <person name="Wortman J."/>
        </authorList>
    </citation>
    <scope>NUCLEOTIDE SEQUENCE [LARGE SCALE GENOMIC DNA]</scope>
    <source>
        <strain evidence="8">ATCC 50983 / TXsc</strain>
    </source>
</reference>
<evidence type="ECO:0000256" key="1">
    <source>
        <dbReference type="ARBA" id="ARBA00004120"/>
    </source>
</evidence>
<dbReference type="InterPro" id="IPR022088">
    <property type="entry name" value="Intraflagellar_transp_cmplxB"/>
</dbReference>
<dbReference type="GO" id="GO:0030992">
    <property type="term" value="C:intraciliary transport particle B"/>
    <property type="evidence" value="ECO:0007669"/>
    <property type="project" value="TreeGrafter"/>
</dbReference>
<organism evidence="8">
    <name type="scientific">Perkinsus marinus (strain ATCC 50983 / TXsc)</name>
    <dbReference type="NCBI Taxonomy" id="423536"/>
    <lineage>
        <taxon>Eukaryota</taxon>
        <taxon>Sar</taxon>
        <taxon>Alveolata</taxon>
        <taxon>Perkinsozoa</taxon>
        <taxon>Perkinsea</taxon>
        <taxon>Perkinsida</taxon>
        <taxon>Perkinsidae</taxon>
        <taxon>Perkinsus</taxon>
    </lineage>
</organism>
<evidence type="ECO:0000256" key="4">
    <source>
        <dbReference type="ARBA" id="ARBA00023069"/>
    </source>
</evidence>
<dbReference type="GO" id="GO:0031514">
    <property type="term" value="C:motile cilium"/>
    <property type="evidence" value="ECO:0007669"/>
    <property type="project" value="TreeGrafter"/>
</dbReference>
<keyword evidence="8" id="KW-1185">Reference proteome</keyword>
<dbReference type="Proteomes" id="UP000007800">
    <property type="component" value="Unassembled WGS sequence"/>
</dbReference>
<name>C5LZ01_PERM5</name>
<dbReference type="InParanoid" id="C5LZ01"/>
<protein>
    <recommendedName>
        <fullName evidence="9">Intraflagellar transport protein 46 homolog</fullName>
    </recommendedName>
</protein>
<evidence type="ECO:0000313" key="8">
    <source>
        <dbReference type="Proteomes" id="UP000007800"/>
    </source>
</evidence>
<evidence type="ECO:0000313" key="7">
    <source>
        <dbReference type="EMBL" id="EEQ98010.1"/>
    </source>
</evidence>
<proteinExistence type="inferred from homology"/>
<sequence length="180" mass="20058">MGGPIIAIKVDAALKIPPPSTGLKECMSADKTIVSVADVMSKLNGLGLVELDEPCLNQSDPAVVQLDVEFSQKLRSMTQCGNLDFLQVRKVAYPETINQREVDNWITQIEELHKDENAPSSVMNYSHKMPSIDQLMEAWPPEMEEYLSSSNAVLDPNPNLDVDLITYIRYHQSLVQLCTP</sequence>
<evidence type="ECO:0000256" key="6">
    <source>
        <dbReference type="ARBA" id="ARBA00023273"/>
    </source>
</evidence>
<evidence type="ECO:0000256" key="2">
    <source>
        <dbReference type="ARBA" id="ARBA00007700"/>
    </source>
</evidence>
<evidence type="ECO:0000256" key="5">
    <source>
        <dbReference type="ARBA" id="ARBA00023212"/>
    </source>
</evidence>
<dbReference type="PANTHER" id="PTHR13376:SF0">
    <property type="entry name" value="INTRAFLAGELLAR TRANSPORT PROTEIN 46 HOMOLOG"/>
    <property type="match status" value="1"/>
</dbReference>
<keyword evidence="3" id="KW-0963">Cytoplasm</keyword>
<dbReference type="GO" id="GO:0005815">
    <property type="term" value="C:microtubule organizing center"/>
    <property type="evidence" value="ECO:0007669"/>
    <property type="project" value="TreeGrafter"/>
</dbReference>
<gene>
    <name evidence="7" type="ORF">Pmar_PMAR016087</name>
</gene>
<dbReference type="Pfam" id="PF12317">
    <property type="entry name" value="IFT46_B_C"/>
    <property type="match status" value="1"/>
</dbReference>
<keyword evidence="5" id="KW-0206">Cytoskeleton</keyword>
<dbReference type="GO" id="GO:0060271">
    <property type="term" value="P:cilium assembly"/>
    <property type="evidence" value="ECO:0007669"/>
    <property type="project" value="TreeGrafter"/>
</dbReference>
<dbReference type="GO" id="GO:0042073">
    <property type="term" value="P:intraciliary transport"/>
    <property type="evidence" value="ECO:0007669"/>
    <property type="project" value="InterPro"/>
</dbReference>
<dbReference type="EMBL" id="GG686838">
    <property type="protein sequence ID" value="EEQ98010.1"/>
    <property type="molecule type" value="Genomic_DNA"/>
</dbReference>
<evidence type="ECO:0000256" key="3">
    <source>
        <dbReference type="ARBA" id="ARBA00022490"/>
    </source>
</evidence>
<dbReference type="AlphaFoldDB" id="C5LZ01"/>
<evidence type="ECO:0008006" key="9">
    <source>
        <dbReference type="Google" id="ProtNLM"/>
    </source>
</evidence>
<dbReference type="PANTHER" id="PTHR13376">
    <property type="entry name" value="INTRAFLAGELLAR TRANSPORT PROTEIN 46 HOMOLOG"/>
    <property type="match status" value="1"/>
</dbReference>
<keyword evidence="4" id="KW-0969">Cilium</keyword>
<comment type="similarity">
    <text evidence="2">Belongs to the IFT46 family.</text>
</comment>